<feature type="transmembrane region" description="Helical" evidence="1">
    <location>
        <begin position="365"/>
        <end position="387"/>
    </location>
</feature>
<dbReference type="STRING" id="762845.BCR26_00610"/>
<comment type="caution">
    <text evidence="2">The sequence shown here is derived from an EMBL/GenBank/DDBJ whole genome shotgun (WGS) entry which is preliminary data.</text>
</comment>
<protein>
    <recommendedName>
        <fullName evidence="4">Na+/glutamate symporter</fullName>
    </recommendedName>
</protein>
<feature type="transmembrane region" description="Helical" evidence="1">
    <location>
        <begin position="255"/>
        <end position="276"/>
    </location>
</feature>
<evidence type="ECO:0000313" key="2">
    <source>
        <dbReference type="EMBL" id="OEH84006.1"/>
    </source>
</evidence>
<dbReference type="CDD" id="cd21416">
    <property type="entry name" value="HDC_protein"/>
    <property type="match status" value="1"/>
</dbReference>
<keyword evidence="1" id="KW-0472">Membrane</keyword>
<evidence type="ECO:0008006" key="4">
    <source>
        <dbReference type="Google" id="ProtNLM"/>
    </source>
</evidence>
<accession>A0A1E5L1J9</accession>
<feature type="transmembrane region" description="Helical" evidence="1">
    <location>
        <begin position="288"/>
        <end position="306"/>
    </location>
</feature>
<feature type="transmembrane region" description="Helical" evidence="1">
    <location>
        <begin position="313"/>
        <end position="332"/>
    </location>
</feature>
<keyword evidence="1" id="KW-1133">Transmembrane helix</keyword>
<dbReference type="RefSeq" id="WP_069697017.1">
    <property type="nucleotide sequence ID" value="NZ_JAGGMA010000003.1"/>
</dbReference>
<dbReference type="OrthoDB" id="3243277at2"/>
<evidence type="ECO:0000313" key="3">
    <source>
        <dbReference type="Proteomes" id="UP000095256"/>
    </source>
</evidence>
<proteinExistence type="predicted"/>
<dbReference type="Proteomes" id="UP000095256">
    <property type="component" value="Unassembled WGS sequence"/>
</dbReference>
<feature type="transmembrane region" description="Helical" evidence="1">
    <location>
        <begin position="139"/>
        <end position="167"/>
    </location>
</feature>
<sequence>MNPVSAFTVVMLVWTVSDFVSKKTKSLLSSLFVASLIFIVGFKSNIFPEDLLTSSSMLTLGSTVVGLVLVHLGTTISISEFKQQWRTFLIGFFSVLGIVTALFLLGPLFESRNYSIAAMGAISGSTISVIMIQEKALSLGLLSVAVLPVLISAFQGVIGFPLTSIILRKEAQRLHQEYKAGNLKLTPKPKEDVNVKKTILPEALQTTAGTLFCLGLVVVISTFINNLSGGILNTFILCLLFGILLRELKIFKPNMLVGIDAYGLMMLGILLIIYGPLATTSVSDLIDLLIPLLLSFLIGVFGSAVFASIAGKILGFSVPMAIAIGLTSLYGFPGTMILSQEAAKSIQGTEEEIAMIEGQILPKMIIAGFSTVTITSVFITGILVNFIN</sequence>
<feature type="transmembrane region" description="Helical" evidence="1">
    <location>
        <begin position="58"/>
        <end position="79"/>
    </location>
</feature>
<feature type="transmembrane region" description="Helical" evidence="1">
    <location>
        <begin position="27"/>
        <end position="46"/>
    </location>
</feature>
<dbReference type="EMBL" id="MIEK01000001">
    <property type="protein sequence ID" value="OEH84006.1"/>
    <property type="molecule type" value="Genomic_DNA"/>
</dbReference>
<keyword evidence="1" id="KW-0812">Transmembrane</keyword>
<feature type="transmembrane region" description="Helical" evidence="1">
    <location>
        <begin position="113"/>
        <end position="133"/>
    </location>
</feature>
<organism evidence="2 3">
    <name type="scientific">Enterococcus rivorum</name>
    <dbReference type="NCBI Taxonomy" id="762845"/>
    <lineage>
        <taxon>Bacteria</taxon>
        <taxon>Bacillati</taxon>
        <taxon>Bacillota</taxon>
        <taxon>Bacilli</taxon>
        <taxon>Lactobacillales</taxon>
        <taxon>Enterococcaceae</taxon>
        <taxon>Enterococcus</taxon>
    </lineage>
</organism>
<feature type="transmembrane region" description="Helical" evidence="1">
    <location>
        <begin position="85"/>
        <end position="106"/>
    </location>
</feature>
<keyword evidence="3" id="KW-1185">Reference proteome</keyword>
<evidence type="ECO:0000256" key="1">
    <source>
        <dbReference type="SAM" id="Phobius"/>
    </source>
</evidence>
<gene>
    <name evidence="2" type="ORF">BCR26_00610</name>
</gene>
<dbReference type="AlphaFoldDB" id="A0A1E5L1J9"/>
<feature type="transmembrane region" description="Helical" evidence="1">
    <location>
        <begin position="230"/>
        <end position="248"/>
    </location>
</feature>
<dbReference type="InterPro" id="IPR049576">
    <property type="entry name" value="HDC-like"/>
</dbReference>
<name>A0A1E5L1J9_9ENTE</name>
<reference evidence="2 3" key="1">
    <citation type="submission" date="2016-09" db="EMBL/GenBank/DDBJ databases">
        <authorList>
            <person name="Capua I."/>
            <person name="De Benedictis P."/>
            <person name="Joannis T."/>
            <person name="Lombin L.H."/>
            <person name="Cattoli G."/>
        </authorList>
    </citation>
    <scope>NUCLEOTIDE SEQUENCE [LARGE SCALE GENOMIC DNA]</scope>
    <source>
        <strain evidence="2 3">LMG 25899</strain>
    </source>
</reference>